<evidence type="ECO:0000256" key="2">
    <source>
        <dbReference type="SAM" id="Phobius"/>
    </source>
</evidence>
<protein>
    <submittedName>
        <fullName evidence="3">Uncharacterized protein</fullName>
    </submittedName>
</protein>
<dbReference type="AlphaFoldDB" id="A0A290MYS0"/>
<accession>A0A290MYS0</accession>
<dbReference type="Proteomes" id="UP000217311">
    <property type="component" value="Chromosome"/>
</dbReference>
<feature type="transmembrane region" description="Helical" evidence="2">
    <location>
        <begin position="59"/>
        <end position="83"/>
    </location>
</feature>
<keyword evidence="2" id="KW-1133">Transmembrane helix</keyword>
<reference evidence="4" key="1">
    <citation type="submission" date="2017-09" db="EMBL/GenBank/DDBJ databases">
        <title>Genome evolution observed in wild isolates of Caulobacter crescentus.</title>
        <authorList>
            <person name="Ely B."/>
            <person name="Wilson K."/>
            <person name="Scott D."/>
        </authorList>
    </citation>
    <scope>NUCLEOTIDE SEQUENCE [LARGE SCALE GENOMIC DNA]</scope>
    <source>
        <strain evidence="4">CB13b1a</strain>
    </source>
</reference>
<evidence type="ECO:0000313" key="3">
    <source>
        <dbReference type="EMBL" id="ATC32774.1"/>
    </source>
</evidence>
<evidence type="ECO:0000313" key="4">
    <source>
        <dbReference type="Proteomes" id="UP000217311"/>
    </source>
</evidence>
<keyword evidence="2" id="KW-0472">Membrane</keyword>
<feature type="region of interest" description="Disordered" evidence="1">
    <location>
        <begin position="1"/>
        <end position="20"/>
    </location>
</feature>
<keyword evidence="2" id="KW-0812">Transmembrane</keyword>
<sequence length="89" mass="10031">MKPHQGATRRRATGRPVRKGRVNLDHGVMVKERFMTVASQTRSFDPRPQRARRREPRQWPLGVAVLVASVLNAVVWGGLFAVAKVFLSL</sequence>
<gene>
    <name evidence="3" type="ORF">CA606_10700</name>
</gene>
<name>A0A290MYS0_CAUVI</name>
<dbReference type="OMA" id="KERLMPF"/>
<dbReference type="EMBL" id="CP023315">
    <property type="protein sequence ID" value="ATC32774.1"/>
    <property type="molecule type" value="Genomic_DNA"/>
</dbReference>
<organism evidence="3 4">
    <name type="scientific">Caulobacter vibrioides</name>
    <name type="common">Caulobacter crescentus</name>
    <dbReference type="NCBI Taxonomy" id="155892"/>
    <lineage>
        <taxon>Bacteria</taxon>
        <taxon>Pseudomonadati</taxon>
        <taxon>Pseudomonadota</taxon>
        <taxon>Alphaproteobacteria</taxon>
        <taxon>Caulobacterales</taxon>
        <taxon>Caulobacteraceae</taxon>
        <taxon>Caulobacter</taxon>
    </lineage>
</organism>
<proteinExistence type="predicted"/>
<evidence type="ECO:0000256" key="1">
    <source>
        <dbReference type="SAM" id="MobiDB-lite"/>
    </source>
</evidence>